<organism evidence="2 3">
    <name type="scientific">Fusarium redolens</name>
    <dbReference type="NCBI Taxonomy" id="48865"/>
    <lineage>
        <taxon>Eukaryota</taxon>
        <taxon>Fungi</taxon>
        <taxon>Dikarya</taxon>
        <taxon>Ascomycota</taxon>
        <taxon>Pezizomycotina</taxon>
        <taxon>Sordariomycetes</taxon>
        <taxon>Hypocreomycetidae</taxon>
        <taxon>Hypocreales</taxon>
        <taxon>Nectriaceae</taxon>
        <taxon>Fusarium</taxon>
        <taxon>Fusarium redolens species complex</taxon>
    </lineage>
</organism>
<dbReference type="AlphaFoldDB" id="A0A9P9JK26"/>
<dbReference type="GeneID" id="70228229"/>
<keyword evidence="1" id="KW-1133">Transmembrane helix</keyword>
<evidence type="ECO:0000313" key="2">
    <source>
        <dbReference type="EMBL" id="KAH7205384.1"/>
    </source>
</evidence>
<keyword evidence="1" id="KW-0472">Membrane</keyword>
<gene>
    <name evidence="2" type="ORF">BKA55DRAFT_681858</name>
</gene>
<dbReference type="OrthoDB" id="3066029at2759"/>
<evidence type="ECO:0000256" key="1">
    <source>
        <dbReference type="SAM" id="Phobius"/>
    </source>
</evidence>
<dbReference type="RefSeq" id="XP_046040977.1">
    <property type="nucleotide sequence ID" value="XM_046198275.1"/>
</dbReference>
<sequence length="130" mass="14258">MSTTSTVLVVEQSTPARSERFEIGRHRTSVRDTESNRAQVPVYSRFSNAEKRGITALLAFCGVLATMSTTSILAAIRETDAFEIPLEDFKKSAAVNIFSAYTAAQEAVKDWKELLPSSSPTFIYSGTART</sequence>
<proteinExistence type="predicted"/>
<comment type="caution">
    <text evidence="2">The sequence shown here is derived from an EMBL/GenBank/DDBJ whole genome shotgun (WGS) entry which is preliminary data.</text>
</comment>
<keyword evidence="3" id="KW-1185">Reference proteome</keyword>
<keyword evidence="1" id="KW-0812">Transmembrane</keyword>
<dbReference type="Proteomes" id="UP000720189">
    <property type="component" value="Unassembled WGS sequence"/>
</dbReference>
<name>A0A9P9JK26_FUSRE</name>
<reference evidence="2" key="1">
    <citation type="journal article" date="2021" name="Nat. Commun.">
        <title>Genetic determinants of endophytism in the Arabidopsis root mycobiome.</title>
        <authorList>
            <person name="Mesny F."/>
            <person name="Miyauchi S."/>
            <person name="Thiergart T."/>
            <person name="Pickel B."/>
            <person name="Atanasova L."/>
            <person name="Karlsson M."/>
            <person name="Huettel B."/>
            <person name="Barry K.W."/>
            <person name="Haridas S."/>
            <person name="Chen C."/>
            <person name="Bauer D."/>
            <person name="Andreopoulos W."/>
            <person name="Pangilinan J."/>
            <person name="LaButti K."/>
            <person name="Riley R."/>
            <person name="Lipzen A."/>
            <person name="Clum A."/>
            <person name="Drula E."/>
            <person name="Henrissat B."/>
            <person name="Kohler A."/>
            <person name="Grigoriev I.V."/>
            <person name="Martin F.M."/>
            <person name="Hacquard S."/>
        </authorList>
    </citation>
    <scope>NUCLEOTIDE SEQUENCE</scope>
    <source>
        <strain evidence="2">MPI-CAGE-AT-0023</strain>
    </source>
</reference>
<feature type="transmembrane region" description="Helical" evidence="1">
    <location>
        <begin position="54"/>
        <end position="76"/>
    </location>
</feature>
<evidence type="ECO:0000313" key="3">
    <source>
        <dbReference type="Proteomes" id="UP000720189"/>
    </source>
</evidence>
<dbReference type="EMBL" id="JAGMUX010000038">
    <property type="protein sequence ID" value="KAH7205384.1"/>
    <property type="molecule type" value="Genomic_DNA"/>
</dbReference>
<protein>
    <submittedName>
        <fullName evidence="2">Uncharacterized protein</fullName>
    </submittedName>
</protein>
<accession>A0A9P9JK26</accession>